<sequence length="98" mass="11152">MMPKNTAYVLLRITMGINIFCHGFVRIPKLTSFRDWMVNTFVDSMLPSWTVYSWGTILPFIEFIIGLFLIIGFKTYETTIAGASMIAILIFGSCLTEN</sequence>
<keyword evidence="1" id="KW-1133">Transmembrane helix</keyword>
<accession>A0ABY4HSG6</accession>
<gene>
    <name evidence="2" type="ORF">LXD69_02965</name>
</gene>
<keyword evidence="3" id="KW-1185">Reference proteome</keyword>
<reference evidence="2" key="1">
    <citation type="submission" date="2021-12" db="EMBL/GenBank/DDBJ databases">
        <authorList>
            <person name="Cha I.-T."/>
            <person name="Lee K.-E."/>
            <person name="Park S.-J."/>
        </authorList>
    </citation>
    <scope>NUCLEOTIDE SEQUENCE</scope>
    <source>
        <strain evidence="2">YSM-43</strain>
    </source>
</reference>
<keyword evidence="1" id="KW-0812">Transmembrane</keyword>
<dbReference type="Proteomes" id="UP000830454">
    <property type="component" value="Chromosome"/>
</dbReference>
<name>A0ABY4HSG6_9FLAO</name>
<evidence type="ECO:0000313" key="2">
    <source>
        <dbReference type="EMBL" id="UOX34479.1"/>
    </source>
</evidence>
<organism evidence="2 3">
    <name type="scientific">Flavobacterium sediminilitoris</name>
    <dbReference type="NCBI Taxonomy" id="2024526"/>
    <lineage>
        <taxon>Bacteria</taxon>
        <taxon>Pseudomonadati</taxon>
        <taxon>Bacteroidota</taxon>
        <taxon>Flavobacteriia</taxon>
        <taxon>Flavobacteriales</taxon>
        <taxon>Flavobacteriaceae</taxon>
        <taxon>Flavobacterium</taxon>
    </lineage>
</organism>
<reference evidence="2" key="2">
    <citation type="submission" date="2022-04" db="EMBL/GenBank/DDBJ databases">
        <title>Complete Genome Sequence of Flavobacterium sediminilitoris YSM-43, Isolated from a Tidal Sediment.</title>
        <authorList>
            <person name="Lee P.A."/>
        </authorList>
    </citation>
    <scope>NUCLEOTIDE SEQUENCE</scope>
    <source>
        <strain evidence="2">YSM-43</strain>
    </source>
</reference>
<dbReference type="EMBL" id="CP090145">
    <property type="protein sequence ID" value="UOX34479.1"/>
    <property type="molecule type" value="Genomic_DNA"/>
</dbReference>
<evidence type="ECO:0000313" key="3">
    <source>
        <dbReference type="Proteomes" id="UP000830454"/>
    </source>
</evidence>
<proteinExistence type="predicted"/>
<evidence type="ECO:0000256" key="1">
    <source>
        <dbReference type="SAM" id="Phobius"/>
    </source>
</evidence>
<keyword evidence="1" id="KW-0472">Membrane</keyword>
<dbReference type="RefSeq" id="WP_246917450.1">
    <property type="nucleotide sequence ID" value="NZ_CP090145.1"/>
</dbReference>
<feature type="transmembrane region" description="Helical" evidence="1">
    <location>
        <begin position="49"/>
        <end position="73"/>
    </location>
</feature>
<feature type="transmembrane region" description="Helical" evidence="1">
    <location>
        <begin position="6"/>
        <end position="28"/>
    </location>
</feature>
<protein>
    <submittedName>
        <fullName evidence="2">DoxX family protein</fullName>
    </submittedName>
</protein>